<dbReference type="InterPro" id="IPR007252">
    <property type="entry name" value="Nup84/Nup107"/>
</dbReference>
<comment type="subcellular location">
    <subcellularLocation>
        <location evidence="2">Nucleus</location>
        <location evidence="2">Nuclear pore complex</location>
    </subcellularLocation>
    <subcellularLocation>
        <location evidence="2">Nucleus membrane</location>
    </subcellularLocation>
</comment>
<sequence length="379" mass="43540">MQYLQVLPSEKVFIPMEAFDAYEAWRKHFHVDKPVKPVGVDTANNMIMQARYEREFKDYEEQLSAWNRSMTWFFKNAVEKLKGIVMRPNAWLKLGCSVEDDSTTQAHSQLRQMYIPQATFLLMDVLSKTGRSGDALRICNWIASPRHSVHKVRVVYMTGETKIMSETVEKENPNGGFRDMFSEYPHPFPVVKETWEVPTKDFLEASSGIISIIDALGKIFYMVRSDINKNISDLKVYYEQDKEKFSTLKAIVESEGSVHGSGTTSLLWLKRGLELTCTFLRYLLEDYDSGMLSNGISDIMRRAYTETLQKHHPWIVKNLVSMLLSALPNRHGVITKLTYGADGPEAEKLLMENLRTWLANFSSCLHEVSDMYISKGLES</sequence>
<dbReference type="Pfam" id="PF04121">
    <property type="entry name" value="Nup84_Nup100"/>
    <property type="match status" value="1"/>
</dbReference>
<dbReference type="InterPro" id="IPR014830">
    <property type="entry name" value="Glycolipid_transfer_prot_dom"/>
</dbReference>
<dbReference type="AlphaFoldDB" id="A0A7R8ZZ17"/>
<keyword evidence="2" id="KW-0472">Membrane</keyword>
<dbReference type="Gene3D" id="1.20.190.50">
    <property type="match status" value="1"/>
</dbReference>
<dbReference type="FunFam" id="1.10.3520.10:FF:000001">
    <property type="entry name" value="Pleckstrin domain-containing family A member 8"/>
    <property type="match status" value="1"/>
</dbReference>
<keyword evidence="2" id="KW-0653">Protein transport</keyword>
<dbReference type="Pfam" id="PF08718">
    <property type="entry name" value="GLTP"/>
    <property type="match status" value="1"/>
</dbReference>
<gene>
    <name evidence="4" type="ORF">DSTB1V02_LOCUS1662</name>
</gene>
<dbReference type="Proteomes" id="UP000677054">
    <property type="component" value="Unassembled WGS sequence"/>
</dbReference>
<keyword evidence="2" id="KW-0509">mRNA transport</keyword>
<dbReference type="GO" id="GO:0015031">
    <property type="term" value="P:protein transport"/>
    <property type="evidence" value="ECO:0007669"/>
    <property type="project" value="UniProtKB-KW"/>
</dbReference>
<dbReference type="OrthoDB" id="205255at2759"/>
<comment type="function">
    <text evidence="2">Functions as a component of the nuclear pore complex (NPC).</text>
</comment>
<dbReference type="EMBL" id="CAJPEV010000163">
    <property type="protein sequence ID" value="CAG0881648.1"/>
    <property type="molecule type" value="Genomic_DNA"/>
</dbReference>
<proteinExistence type="inferred from homology"/>
<dbReference type="GO" id="GO:1902388">
    <property type="term" value="F:ceramide 1-phosphate transfer activity"/>
    <property type="evidence" value="ECO:0007669"/>
    <property type="project" value="TreeGrafter"/>
</dbReference>
<reference evidence="4" key="1">
    <citation type="submission" date="2020-11" db="EMBL/GenBank/DDBJ databases">
        <authorList>
            <person name="Tran Van P."/>
        </authorList>
    </citation>
    <scope>NUCLEOTIDE SEQUENCE</scope>
</reference>
<dbReference type="GO" id="GO:0005643">
    <property type="term" value="C:nuclear pore"/>
    <property type="evidence" value="ECO:0007669"/>
    <property type="project" value="UniProtKB-SubCell"/>
</dbReference>
<keyword evidence="2" id="KW-0811">Translocation</keyword>
<keyword evidence="2" id="KW-0539">Nucleus</keyword>
<organism evidence="4">
    <name type="scientific">Darwinula stevensoni</name>
    <dbReference type="NCBI Taxonomy" id="69355"/>
    <lineage>
        <taxon>Eukaryota</taxon>
        <taxon>Metazoa</taxon>
        <taxon>Ecdysozoa</taxon>
        <taxon>Arthropoda</taxon>
        <taxon>Crustacea</taxon>
        <taxon>Oligostraca</taxon>
        <taxon>Ostracoda</taxon>
        <taxon>Podocopa</taxon>
        <taxon>Podocopida</taxon>
        <taxon>Darwinulocopina</taxon>
        <taxon>Darwinuloidea</taxon>
        <taxon>Darwinulidae</taxon>
        <taxon>Darwinula</taxon>
    </lineage>
</organism>
<dbReference type="EMBL" id="LR899680">
    <property type="protein sequence ID" value="CAD7241680.1"/>
    <property type="molecule type" value="Genomic_DNA"/>
</dbReference>
<evidence type="ECO:0000256" key="1">
    <source>
        <dbReference type="ARBA" id="ARBA00022448"/>
    </source>
</evidence>
<dbReference type="GO" id="GO:0017056">
    <property type="term" value="F:structural constituent of nuclear pore"/>
    <property type="evidence" value="ECO:0007669"/>
    <property type="project" value="UniProtKB-UniRule"/>
</dbReference>
<dbReference type="Gene3D" id="1.10.3520.10">
    <property type="entry name" value="Glycolipid transfer protein"/>
    <property type="match status" value="1"/>
</dbReference>
<keyword evidence="2" id="KW-0906">Nuclear pore complex</keyword>
<dbReference type="InterPro" id="IPR036497">
    <property type="entry name" value="GLTP_sf"/>
</dbReference>
<dbReference type="PANTHER" id="PTHR10219:SF25">
    <property type="entry name" value="PLECKSTRIN HOMOLOGY DOMAIN-CONTAINING FAMILY A MEMBER 8"/>
    <property type="match status" value="1"/>
</dbReference>
<keyword evidence="1 2" id="KW-0813">Transport</keyword>
<keyword evidence="5" id="KW-1185">Reference proteome</keyword>
<dbReference type="GO" id="GO:0005829">
    <property type="term" value="C:cytosol"/>
    <property type="evidence" value="ECO:0007669"/>
    <property type="project" value="TreeGrafter"/>
</dbReference>
<dbReference type="PANTHER" id="PTHR10219">
    <property type="entry name" value="GLYCOLIPID TRANSFER PROTEIN-RELATED"/>
    <property type="match status" value="1"/>
</dbReference>
<dbReference type="GO" id="GO:1902387">
    <property type="term" value="F:ceramide 1-phosphate binding"/>
    <property type="evidence" value="ECO:0007669"/>
    <property type="project" value="TreeGrafter"/>
</dbReference>
<evidence type="ECO:0000313" key="4">
    <source>
        <dbReference type="EMBL" id="CAD7241680.1"/>
    </source>
</evidence>
<accession>A0A7R8ZZ17</accession>
<comment type="similarity">
    <text evidence="2">Belongs to the nucleoporin Nup84/Nup107 family.</text>
</comment>
<feature type="domain" description="Glycolipid transfer protein" evidence="3">
    <location>
        <begin position="197"/>
        <end position="337"/>
    </location>
</feature>
<comment type="subunit">
    <text evidence="2">Part of the nuclear pore complex (NPC).</text>
</comment>
<dbReference type="SUPFAM" id="SSF110004">
    <property type="entry name" value="Glycolipid transfer protein, GLTP"/>
    <property type="match status" value="1"/>
</dbReference>
<evidence type="ECO:0000256" key="2">
    <source>
        <dbReference type="RuleBase" id="RU365072"/>
    </source>
</evidence>
<evidence type="ECO:0000259" key="3">
    <source>
        <dbReference type="Pfam" id="PF08718"/>
    </source>
</evidence>
<protein>
    <recommendedName>
        <fullName evidence="2">Nuclear pore complex protein</fullName>
    </recommendedName>
</protein>
<name>A0A7R8ZZ17_9CRUS</name>
<evidence type="ECO:0000313" key="5">
    <source>
        <dbReference type="Proteomes" id="UP000677054"/>
    </source>
</evidence>
<dbReference type="GO" id="GO:0031965">
    <property type="term" value="C:nuclear membrane"/>
    <property type="evidence" value="ECO:0007669"/>
    <property type="project" value="UniProtKB-SubCell"/>
</dbReference>